<keyword evidence="1" id="KW-1133">Transmembrane helix</keyword>
<protein>
    <submittedName>
        <fullName evidence="3">NAD-dependent epimerase/dehydratase family protein</fullName>
    </submittedName>
</protein>
<reference evidence="3 4" key="1">
    <citation type="submission" date="2020-09" db="EMBL/GenBank/DDBJ databases">
        <title>Flavimobilis rhizosphaerae sp. nov., isolated from rhizosphere soil of Spartina alterniflora.</title>
        <authorList>
            <person name="Hanqin C."/>
        </authorList>
    </citation>
    <scope>NUCLEOTIDE SEQUENCE [LARGE SCALE GENOMIC DNA]</scope>
    <source>
        <strain evidence="3 4">GY 10621</strain>
    </source>
</reference>
<sequence>MSEGEVRSRRTVLRGRGPVVDTLARLLDAEPDAPVLGGVDVVVVVDGGAFDPMPPSRVGAWLAEHDAEIAREVAEFRPGSVHRVVVVSSASVLGALPGGGVHGDDAVPLTEPEGTAALTAALETHVVEAARELGVPVTVVRTAPVVGPGVDTMITRHFEMPWLLTLRGVDREWQLLHAEDLATAVRTVLDHDVDGSVVVGTPDPLSTDAVVAASGMRRVDLPAPTAFGIAERLHRAGLLPASAADLALVVHPWTVAPERLLALGWEPTRSNEECLRELLAGVEGRTALVGRRVHGRDAAAFGAVGAAVAFLGTAAVMRQVRRR</sequence>
<dbReference type="Gene3D" id="3.40.50.720">
    <property type="entry name" value="NAD(P)-binding Rossmann-like Domain"/>
    <property type="match status" value="1"/>
</dbReference>
<keyword evidence="1" id="KW-0472">Membrane</keyword>
<name>A0ABR9DMJ7_9MICO</name>
<dbReference type="InterPro" id="IPR036291">
    <property type="entry name" value="NAD(P)-bd_dom_sf"/>
</dbReference>
<accession>A0ABR9DMJ7</accession>
<dbReference type="InterPro" id="IPR001509">
    <property type="entry name" value="Epimerase_deHydtase"/>
</dbReference>
<evidence type="ECO:0000313" key="4">
    <source>
        <dbReference type="Proteomes" id="UP000642107"/>
    </source>
</evidence>
<feature type="transmembrane region" description="Helical" evidence="1">
    <location>
        <begin position="298"/>
        <end position="317"/>
    </location>
</feature>
<organism evidence="3 4">
    <name type="scientific">Flavimobilis rhizosphaerae</name>
    <dbReference type="NCBI Taxonomy" id="2775421"/>
    <lineage>
        <taxon>Bacteria</taxon>
        <taxon>Bacillati</taxon>
        <taxon>Actinomycetota</taxon>
        <taxon>Actinomycetes</taxon>
        <taxon>Micrococcales</taxon>
        <taxon>Jonesiaceae</taxon>
        <taxon>Flavimobilis</taxon>
    </lineage>
</organism>
<dbReference type="RefSeq" id="WP_192277452.1">
    <property type="nucleotide sequence ID" value="NZ_JACZDF010000001.1"/>
</dbReference>
<dbReference type="EMBL" id="JACZDF010000001">
    <property type="protein sequence ID" value="MBD9698355.1"/>
    <property type="molecule type" value="Genomic_DNA"/>
</dbReference>
<evidence type="ECO:0000313" key="3">
    <source>
        <dbReference type="EMBL" id="MBD9698355.1"/>
    </source>
</evidence>
<keyword evidence="1" id="KW-0812">Transmembrane</keyword>
<dbReference type="SUPFAM" id="SSF51735">
    <property type="entry name" value="NAD(P)-binding Rossmann-fold domains"/>
    <property type="match status" value="1"/>
</dbReference>
<gene>
    <name evidence="3" type="ORF">IGS67_02450</name>
</gene>
<evidence type="ECO:0000259" key="2">
    <source>
        <dbReference type="Pfam" id="PF01370"/>
    </source>
</evidence>
<dbReference type="Pfam" id="PF01370">
    <property type="entry name" value="Epimerase"/>
    <property type="match status" value="1"/>
</dbReference>
<feature type="domain" description="NAD-dependent epimerase/dehydratase" evidence="2">
    <location>
        <begin position="70"/>
        <end position="198"/>
    </location>
</feature>
<proteinExistence type="predicted"/>
<evidence type="ECO:0000256" key="1">
    <source>
        <dbReference type="SAM" id="Phobius"/>
    </source>
</evidence>
<comment type="caution">
    <text evidence="3">The sequence shown here is derived from an EMBL/GenBank/DDBJ whole genome shotgun (WGS) entry which is preliminary data.</text>
</comment>
<keyword evidence="4" id="KW-1185">Reference proteome</keyword>
<dbReference type="Proteomes" id="UP000642107">
    <property type="component" value="Unassembled WGS sequence"/>
</dbReference>